<reference evidence="1 2" key="1">
    <citation type="journal article" date="2010" name="Nature">
        <title>Genome sequencing and analysis of the model grass Brachypodium distachyon.</title>
        <authorList>
            <consortium name="International Brachypodium Initiative"/>
        </authorList>
    </citation>
    <scope>NUCLEOTIDE SEQUENCE [LARGE SCALE GENOMIC DNA]</scope>
    <source>
        <strain evidence="1 2">Bd21</strain>
    </source>
</reference>
<dbReference type="ExpressionAtlas" id="A0A0Q3H3J4">
    <property type="expression patterns" value="baseline"/>
</dbReference>
<sequence length="89" mass="9952">MMGHATPSQANSLLLPKISLEENKQASVEIFLKPAGYLECAMQHVLPRMLPEKRCCSVRTNTMQCNKCANIWTKTQISPIARLAHITLT</sequence>
<dbReference type="AlphaFoldDB" id="A0A0Q3H3J4"/>
<organism evidence="1">
    <name type="scientific">Brachypodium distachyon</name>
    <name type="common">Purple false brome</name>
    <name type="synonym">Trachynia distachya</name>
    <dbReference type="NCBI Taxonomy" id="15368"/>
    <lineage>
        <taxon>Eukaryota</taxon>
        <taxon>Viridiplantae</taxon>
        <taxon>Streptophyta</taxon>
        <taxon>Embryophyta</taxon>
        <taxon>Tracheophyta</taxon>
        <taxon>Spermatophyta</taxon>
        <taxon>Magnoliopsida</taxon>
        <taxon>Liliopsida</taxon>
        <taxon>Poales</taxon>
        <taxon>Poaceae</taxon>
        <taxon>BOP clade</taxon>
        <taxon>Pooideae</taxon>
        <taxon>Stipodae</taxon>
        <taxon>Brachypodieae</taxon>
        <taxon>Brachypodium</taxon>
    </lineage>
</organism>
<dbReference type="STRING" id="15368.A0A0Q3H3J4"/>
<evidence type="ECO:0000313" key="2">
    <source>
        <dbReference type="EnsemblPlants" id="KQK17432"/>
    </source>
</evidence>
<dbReference type="InParanoid" id="A0A0Q3H3J4"/>
<dbReference type="Proteomes" id="UP000008810">
    <property type="component" value="Chromosome 1"/>
</dbReference>
<dbReference type="Gramene" id="KQK17432">
    <property type="protein sequence ID" value="KQK17432"/>
    <property type="gene ID" value="BRADI_1g34441v3"/>
</dbReference>
<evidence type="ECO:0000313" key="1">
    <source>
        <dbReference type="EMBL" id="KQK17432.1"/>
    </source>
</evidence>
<name>A0A0Q3H3J4_BRADI</name>
<protein>
    <submittedName>
        <fullName evidence="1 2">Uncharacterized protein</fullName>
    </submittedName>
</protein>
<dbReference type="EMBL" id="CM000880">
    <property type="protein sequence ID" value="KQK17432.1"/>
    <property type="molecule type" value="Genomic_DNA"/>
</dbReference>
<accession>A0A0Q3H3J4</accession>
<gene>
    <name evidence="1" type="ORF">BRADI_1g34441v3</name>
</gene>
<reference evidence="2" key="3">
    <citation type="submission" date="2018-08" db="UniProtKB">
        <authorList>
            <consortium name="EnsemblPlants"/>
        </authorList>
    </citation>
    <scope>IDENTIFICATION</scope>
    <source>
        <strain evidence="2">cv. Bd21</strain>
    </source>
</reference>
<keyword evidence="3" id="KW-1185">Reference proteome</keyword>
<dbReference type="EnsemblPlants" id="KQK17432">
    <property type="protein sequence ID" value="KQK17432"/>
    <property type="gene ID" value="BRADI_1g34441v3"/>
</dbReference>
<reference evidence="1" key="2">
    <citation type="submission" date="2017-06" db="EMBL/GenBank/DDBJ databases">
        <title>WGS assembly of Brachypodium distachyon.</title>
        <authorList>
            <consortium name="The International Brachypodium Initiative"/>
            <person name="Lucas S."/>
            <person name="Harmon-Smith M."/>
            <person name="Lail K."/>
            <person name="Tice H."/>
            <person name="Grimwood J."/>
            <person name="Bruce D."/>
            <person name="Barry K."/>
            <person name="Shu S."/>
            <person name="Lindquist E."/>
            <person name="Wang M."/>
            <person name="Pitluck S."/>
            <person name="Vogel J.P."/>
            <person name="Garvin D.F."/>
            <person name="Mockler T.C."/>
            <person name="Schmutz J."/>
            <person name="Rokhsar D."/>
            <person name="Bevan M.W."/>
        </authorList>
    </citation>
    <scope>NUCLEOTIDE SEQUENCE</scope>
    <source>
        <strain evidence="1">Bd21</strain>
    </source>
</reference>
<evidence type="ECO:0000313" key="3">
    <source>
        <dbReference type="Proteomes" id="UP000008810"/>
    </source>
</evidence>
<proteinExistence type="predicted"/>